<dbReference type="GeneID" id="92006782"/>
<gene>
    <name evidence="2" type="ORF">SLS55_002697</name>
</gene>
<dbReference type="InterPro" id="IPR033468">
    <property type="entry name" value="Metaxin_GST"/>
</dbReference>
<keyword evidence="3" id="KW-1185">Reference proteome</keyword>
<reference evidence="2 3" key="1">
    <citation type="submission" date="2024-02" db="EMBL/GenBank/DDBJ databases">
        <title>De novo assembly and annotation of 12 fungi associated with fruit tree decline syndrome in Ontario, Canada.</title>
        <authorList>
            <person name="Sulman M."/>
            <person name="Ellouze W."/>
            <person name="Ilyukhin E."/>
        </authorList>
    </citation>
    <scope>NUCLEOTIDE SEQUENCE [LARGE SCALE GENOMIC DNA]</scope>
    <source>
        <strain evidence="2 3">FDS-637</strain>
    </source>
</reference>
<protein>
    <recommendedName>
        <fullName evidence="1">Metaxin glutathione S-transferase domain-containing protein</fullName>
    </recommendedName>
</protein>
<evidence type="ECO:0000313" key="3">
    <source>
        <dbReference type="Proteomes" id="UP001430584"/>
    </source>
</evidence>
<organism evidence="2 3">
    <name type="scientific">Diplodia seriata</name>
    <dbReference type="NCBI Taxonomy" id="420778"/>
    <lineage>
        <taxon>Eukaryota</taxon>
        <taxon>Fungi</taxon>
        <taxon>Dikarya</taxon>
        <taxon>Ascomycota</taxon>
        <taxon>Pezizomycotina</taxon>
        <taxon>Dothideomycetes</taxon>
        <taxon>Dothideomycetes incertae sedis</taxon>
        <taxon>Botryosphaeriales</taxon>
        <taxon>Botryosphaeriaceae</taxon>
        <taxon>Diplodia</taxon>
    </lineage>
</organism>
<dbReference type="EMBL" id="JAJVCZ030000002">
    <property type="protein sequence ID" value="KAL0263716.1"/>
    <property type="molecule type" value="Genomic_DNA"/>
</dbReference>
<dbReference type="Proteomes" id="UP001430584">
    <property type="component" value="Unassembled WGS sequence"/>
</dbReference>
<feature type="domain" description="Metaxin glutathione S-transferase" evidence="1">
    <location>
        <begin position="66"/>
        <end position="136"/>
    </location>
</feature>
<evidence type="ECO:0000259" key="1">
    <source>
        <dbReference type="Pfam" id="PF17171"/>
    </source>
</evidence>
<dbReference type="RefSeq" id="XP_066636745.1">
    <property type="nucleotide sequence ID" value="XM_066774178.1"/>
</dbReference>
<comment type="caution">
    <text evidence="2">The sequence shown here is derived from an EMBL/GenBank/DDBJ whole genome shotgun (WGS) entry which is preliminary data.</text>
</comment>
<sequence length="145" mass="15848">MVGTGQLYTLYLTRNFDAVAQPLYIDSTSSNAVVRASVSRELRRAAQAELLKHGAVVDAETIYSAAEDALRALESALGADRWFFGARRPGVFDAAVFAYTHLLLTQDLGGAGGWAKSRLGDAVRARQRLVRHQERVSEAFFHHGA</sequence>
<accession>A0ABR3CTV5</accession>
<dbReference type="Pfam" id="PF17171">
    <property type="entry name" value="GST_C_6"/>
    <property type="match status" value="1"/>
</dbReference>
<evidence type="ECO:0000313" key="2">
    <source>
        <dbReference type="EMBL" id="KAL0263716.1"/>
    </source>
</evidence>
<name>A0ABR3CTV5_9PEZI</name>
<proteinExistence type="predicted"/>